<dbReference type="Pfam" id="PF06737">
    <property type="entry name" value="Transglycosylas"/>
    <property type="match status" value="1"/>
</dbReference>
<feature type="transmembrane region" description="Helical" evidence="4">
    <location>
        <begin position="27"/>
        <end position="46"/>
    </location>
</feature>
<dbReference type="PROSITE" id="PS51782">
    <property type="entry name" value="LYSM"/>
    <property type="match status" value="1"/>
</dbReference>
<dbReference type="Gene3D" id="3.10.350.10">
    <property type="entry name" value="LysM domain"/>
    <property type="match status" value="1"/>
</dbReference>
<name>A0ABT1J9Q5_9ACTN</name>
<dbReference type="PANTHER" id="PTHR34700">
    <property type="entry name" value="POTASSIUM BINDING PROTEIN KBP"/>
    <property type="match status" value="1"/>
</dbReference>
<dbReference type="InterPro" id="IPR010618">
    <property type="entry name" value="RPF"/>
</dbReference>
<proteinExistence type="inferred from homology"/>
<evidence type="ECO:0000313" key="6">
    <source>
        <dbReference type="EMBL" id="MCP2313798.1"/>
    </source>
</evidence>
<reference evidence="6 7" key="1">
    <citation type="submission" date="2022-06" db="EMBL/GenBank/DDBJ databases">
        <title>Sequencing the genomes of 1000 actinobacteria strains.</title>
        <authorList>
            <person name="Klenk H.-P."/>
        </authorList>
    </citation>
    <scope>NUCLEOTIDE SEQUENCE [LARGE SCALE GENOMIC DNA]</scope>
    <source>
        <strain evidence="6 7">DSM 41656</strain>
    </source>
</reference>
<dbReference type="SUPFAM" id="SSF53955">
    <property type="entry name" value="Lysozyme-like"/>
    <property type="match status" value="1"/>
</dbReference>
<dbReference type="CDD" id="cd13925">
    <property type="entry name" value="RPF"/>
    <property type="match status" value="1"/>
</dbReference>
<dbReference type="InterPro" id="IPR052196">
    <property type="entry name" value="Bact_Kbp"/>
</dbReference>
<accession>A0ABT1J9Q5</accession>
<dbReference type="SMART" id="SM00257">
    <property type="entry name" value="LysM"/>
    <property type="match status" value="1"/>
</dbReference>
<feature type="region of interest" description="Disordered" evidence="3">
    <location>
        <begin position="146"/>
        <end position="225"/>
    </location>
</feature>
<gene>
    <name evidence="6" type="ORF">FHR36_006997</name>
</gene>
<dbReference type="PANTHER" id="PTHR34700:SF4">
    <property type="entry name" value="PHAGE-LIKE ELEMENT PBSX PROTEIN XKDP"/>
    <property type="match status" value="1"/>
</dbReference>
<evidence type="ECO:0000256" key="3">
    <source>
        <dbReference type="SAM" id="MobiDB-lite"/>
    </source>
</evidence>
<dbReference type="InterPro" id="IPR018392">
    <property type="entry name" value="LysM"/>
</dbReference>
<dbReference type="EMBL" id="JAMZDX010000007">
    <property type="protein sequence ID" value="MCP2313798.1"/>
    <property type="molecule type" value="Genomic_DNA"/>
</dbReference>
<dbReference type="CDD" id="cd00118">
    <property type="entry name" value="LysM"/>
    <property type="match status" value="1"/>
</dbReference>
<feature type="compositionally biased region" description="Low complexity" evidence="3">
    <location>
        <begin position="146"/>
        <end position="218"/>
    </location>
</feature>
<sequence>MTFRNETAAAETATTAAKGRKRNRVRAAIIAGSAVAVLPVAGLVTATSASAAPVSTWDKVAQCESTGNWSIDTGNGFYGGVQFTSSTWAAYGGTAYAPQANLATKAQQIAIAEKVLADQGPGAWPVCSIQAGLTKGGAAAAVDTSASSSNASSGQAASRSETRAQAPQAATQQAAPKQDATPKPAAAPKQDTTPAPVQKKSAPAKTTPAPKAPVNTAKGGSYTVKPGDTLSKIAAAQGVDWHTLYNTNHGVVGTNPDVIFPGQVLSI</sequence>
<evidence type="ECO:0000256" key="4">
    <source>
        <dbReference type="SAM" id="Phobius"/>
    </source>
</evidence>
<evidence type="ECO:0000256" key="2">
    <source>
        <dbReference type="ARBA" id="ARBA00022801"/>
    </source>
</evidence>
<comment type="caution">
    <text evidence="6">The sequence shown here is derived from an EMBL/GenBank/DDBJ whole genome shotgun (WGS) entry which is preliminary data.</text>
</comment>
<comment type="similarity">
    <text evidence="1">Belongs to the transglycosylase family. Rpf subfamily.</text>
</comment>
<evidence type="ECO:0000256" key="1">
    <source>
        <dbReference type="ARBA" id="ARBA00010830"/>
    </source>
</evidence>
<organism evidence="6 7">
    <name type="scientific">Kitasatospora paracochleata</name>
    <dbReference type="NCBI Taxonomy" id="58354"/>
    <lineage>
        <taxon>Bacteria</taxon>
        <taxon>Bacillati</taxon>
        <taxon>Actinomycetota</taxon>
        <taxon>Actinomycetes</taxon>
        <taxon>Kitasatosporales</taxon>
        <taxon>Streptomycetaceae</taxon>
        <taxon>Kitasatospora</taxon>
    </lineage>
</organism>
<keyword evidence="4" id="KW-0812">Transmembrane</keyword>
<dbReference type="SUPFAM" id="SSF54106">
    <property type="entry name" value="LysM domain"/>
    <property type="match status" value="1"/>
</dbReference>
<keyword evidence="7" id="KW-1185">Reference proteome</keyword>
<keyword evidence="4" id="KW-1133">Transmembrane helix</keyword>
<dbReference type="Proteomes" id="UP001206483">
    <property type="component" value="Unassembled WGS sequence"/>
</dbReference>
<dbReference type="Gene3D" id="1.10.530.10">
    <property type="match status" value="1"/>
</dbReference>
<evidence type="ECO:0000313" key="7">
    <source>
        <dbReference type="Proteomes" id="UP001206483"/>
    </source>
</evidence>
<protein>
    <submittedName>
        <fullName evidence="6">Nucleoid-associated protein YgaU</fullName>
    </submittedName>
</protein>
<dbReference type="Pfam" id="PF01476">
    <property type="entry name" value="LysM"/>
    <property type="match status" value="1"/>
</dbReference>
<dbReference type="InterPro" id="IPR036779">
    <property type="entry name" value="LysM_dom_sf"/>
</dbReference>
<keyword evidence="4" id="KW-0472">Membrane</keyword>
<keyword evidence="2" id="KW-0378">Hydrolase</keyword>
<dbReference type="RefSeq" id="WP_253803950.1">
    <property type="nucleotide sequence ID" value="NZ_BAAAUB010000004.1"/>
</dbReference>
<feature type="domain" description="LysM" evidence="5">
    <location>
        <begin position="220"/>
        <end position="267"/>
    </location>
</feature>
<evidence type="ECO:0000259" key="5">
    <source>
        <dbReference type="PROSITE" id="PS51782"/>
    </source>
</evidence>
<dbReference type="InterPro" id="IPR023346">
    <property type="entry name" value="Lysozyme-like_dom_sf"/>
</dbReference>